<evidence type="ECO:0000256" key="1">
    <source>
        <dbReference type="SAM" id="MobiDB-lite"/>
    </source>
</evidence>
<evidence type="ECO:0000313" key="2">
    <source>
        <dbReference type="EMBL" id="CAG8637595.1"/>
    </source>
</evidence>
<feature type="compositionally biased region" description="Polar residues" evidence="1">
    <location>
        <begin position="1"/>
        <end position="24"/>
    </location>
</feature>
<dbReference type="EMBL" id="CAJVQB010004501">
    <property type="protein sequence ID" value="CAG8637595.1"/>
    <property type="molecule type" value="Genomic_DNA"/>
</dbReference>
<feature type="region of interest" description="Disordered" evidence="1">
    <location>
        <begin position="1"/>
        <end position="53"/>
    </location>
</feature>
<proteinExistence type="predicted"/>
<accession>A0ABN7UQ71</accession>
<protein>
    <submittedName>
        <fullName evidence="2">2141_t:CDS:1</fullName>
    </submittedName>
</protein>
<comment type="caution">
    <text evidence="2">The sequence shown here is derived from an EMBL/GenBank/DDBJ whole genome shotgun (WGS) entry which is preliminary data.</text>
</comment>
<reference evidence="2 3" key="1">
    <citation type="submission" date="2021-06" db="EMBL/GenBank/DDBJ databases">
        <authorList>
            <person name="Kallberg Y."/>
            <person name="Tangrot J."/>
            <person name="Rosling A."/>
        </authorList>
    </citation>
    <scope>NUCLEOTIDE SEQUENCE [LARGE SCALE GENOMIC DNA]</scope>
    <source>
        <strain evidence="2 3">120-4 pot B 10/14</strain>
    </source>
</reference>
<dbReference type="Proteomes" id="UP000789901">
    <property type="component" value="Unassembled WGS sequence"/>
</dbReference>
<name>A0ABN7UQ71_GIGMA</name>
<keyword evidence="3" id="KW-1185">Reference proteome</keyword>
<sequence>MSATQPIDTTGTNTATDQMAQTIANMEPNRLLEHTAKKSPTHNNDERPEPPKNLEIVLPPEKTIIPPRVSHGKDLPDMKFLYNNPYLVIVPKLDLCDDQCTTMQQNDPIQNTQNIEKQVKEITIDETHTIIGQRRTVLEDESIYFNFETTESSSSKKEDDMISTTSNTHQHKMDMNIISNATVEKKGKPQLPKDKNSLLENIKATKDAMQIPITEYSKINNTFKWLREKYKYNKIPPYILELPDQPNPD</sequence>
<feature type="compositionally biased region" description="Basic and acidic residues" evidence="1">
    <location>
        <begin position="43"/>
        <end position="52"/>
    </location>
</feature>
<evidence type="ECO:0000313" key="3">
    <source>
        <dbReference type="Proteomes" id="UP000789901"/>
    </source>
</evidence>
<organism evidence="2 3">
    <name type="scientific">Gigaspora margarita</name>
    <dbReference type="NCBI Taxonomy" id="4874"/>
    <lineage>
        <taxon>Eukaryota</taxon>
        <taxon>Fungi</taxon>
        <taxon>Fungi incertae sedis</taxon>
        <taxon>Mucoromycota</taxon>
        <taxon>Glomeromycotina</taxon>
        <taxon>Glomeromycetes</taxon>
        <taxon>Diversisporales</taxon>
        <taxon>Gigasporaceae</taxon>
        <taxon>Gigaspora</taxon>
    </lineage>
</organism>
<gene>
    <name evidence="2" type="ORF">GMARGA_LOCUS8668</name>
</gene>